<dbReference type="InterPro" id="IPR050416">
    <property type="entry name" value="FAD-linked_Oxidoreductase"/>
</dbReference>
<comment type="similarity">
    <text evidence="2">Belongs to the oxygen-dependent FAD-linked oxidoreductase family.</text>
</comment>
<dbReference type="OMA" id="MSPRTHI"/>
<keyword evidence="4" id="KW-0274">FAD</keyword>
<dbReference type="GO" id="GO:0016491">
    <property type="term" value="F:oxidoreductase activity"/>
    <property type="evidence" value="ECO:0007669"/>
    <property type="project" value="UniProtKB-KW"/>
</dbReference>
<evidence type="ECO:0000256" key="2">
    <source>
        <dbReference type="ARBA" id="ARBA00005466"/>
    </source>
</evidence>
<evidence type="ECO:0008006" key="9">
    <source>
        <dbReference type="Google" id="ProtNLM"/>
    </source>
</evidence>
<feature type="region of interest" description="Disordered" evidence="6">
    <location>
        <begin position="146"/>
        <end position="212"/>
    </location>
</feature>
<evidence type="ECO:0000256" key="4">
    <source>
        <dbReference type="ARBA" id="ARBA00022827"/>
    </source>
</evidence>
<comment type="cofactor">
    <cofactor evidence="1">
        <name>FAD</name>
        <dbReference type="ChEBI" id="CHEBI:57692"/>
    </cofactor>
</comment>
<dbReference type="Gene3D" id="3.30.43.10">
    <property type="entry name" value="Uridine Diphospho-n-acetylenolpyruvylglucosamine Reductase, domain 2"/>
    <property type="match status" value="1"/>
</dbReference>
<dbReference type="EMBL" id="LUGG01000015">
    <property type="protein sequence ID" value="OBZ69704.1"/>
    <property type="molecule type" value="Genomic_DNA"/>
</dbReference>
<protein>
    <recommendedName>
        <fullName evidence="9">FAD-binding PCMH-type domain-containing protein</fullName>
    </recommendedName>
</protein>
<keyword evidence="5" id="KW-0560">Oxidoreductase</keyword>
<keyword evidence="3" id="KW-0285">Flavoprotein</keyword>
<reference evidence="7 8" key="1">
    <citation type="submission" date="2016-03" db="EMBL/GenBank/DDBJ databases">
        <title>Whole genome sequencing of Grifola frondosa 9006-11.</title>
        <authorList>
            <person name="Min B."/>
            <person name="Park H."/>
            <person name="Kim J.-G."/>
            <person name="Cho H."/>
            <person name="Oh Y.-L."/>
            <person name="Kong W.-S."/>
            <person name="Choi I.-G."/>
        </authorList>
    </citation>
    <scope>NUCLEOTIDE SEQUENCE [LARGE SCALE GENOMIC DNA]</scope>
    <source>
        <strain evidence="7 8">9006-11</strain>
    </source>
</reference>
<dbReference type="PANTHER" id="PTHR42973:SF39">
    <property type="entry name" value="FAD-BINDING PCMH-TYPE DOMAIN-CONTAINING PROTEIN"/>
    <property type="match status" value="1"/>
</dbReference>
<keyword evidence="8" id="KW-1185">Reference proteome</keyword>
<dbReference type="Gene3D" id="3.30.465.10">
    <property type="match status" value="1"/>
</dbReference>
<dbReference type="InterPro" id="IPR036318">
    <property type="entry name" value="FAD-bd_PCMH-like_sf"/>
</dbReference>
<feature type="compositionally biased region" description="Basic residues" evidence="6">
    <location>
        <begin position="172"/>
        <end position="191"/>
    </location>
</feature>
<accession>A0A1C7M3Q5</accession>
<evidence type="ECO:0000256" key="3">
    <source>
        <dbReference type="ARBA" id="ARBA00022630"/>
    </source>
</evidence>
<gene>
    <name evidence="7" type="ORF">A0H81_10189</name>
</gene>
<dbReference type="Proteomes" id="UP000092993">
    <property type="component" value="Unassembled WGS sequence"/>
</dbReference>
<dbReference type="GO" id="GO:0050660">
    <property type="term" value="F:flavin adenine dinucleotide binding"/>
    <property type="evidence" value="ECO:0007669"/>
    <property type="project" value="InterPro"/>
</dbReference>
<evidence type="ECO:0000256" key="1">
    <source>
        <dbReference type="ARBA" id="ARBA00001974"/>
    </source>
</evidence>
<dbReference type="STRING" id="5627.A0A1C7M3Q5"/>
<sequence length="744" mass="80792">MRTNLILPGPSPPFIFMSPRTHISASIPDSQGAHRRSREAVLARARAGLPLDAHDVSAAVRFCIKHRLSPSVKAGGYGIAGWSVAGDVIIDLGLIRDVDIEPPVEVAQGERDWTTLKDMLPLGSKGKGRANVGSIKLAAPPEGAPAIVSSPPVPSNAHASPALTTVSPAASAKRRRRMRLKNQTKAPRRISRTTARWRDTKTAAHQPPPAPLARARRIARHRNAQDAAPGGDGETVFGQVHVLKRRLGPGLRLRLDFGVWIVFFTEHHDGNDAPAGESRARDAQNGGRTRAVRVHVIQRRDVRAADVQQRGAALARVLVSRTAAEHLERAVLHPRSPTEPGCVERIRVDAFIPSHVRRALAPAARCTGYSWGRGTCTARAPHAYVTLGAGMRQKEVDTYTAEHPLEGISGVTGDRQDGVIPYHLPSSAHPVGSSIMLLGGFGFLSRMYGLSIDNLVEVEMVLADGRIVVVSKEADPELWWAVRAQGPRSESLRGNKVRAFPVLSSSLGNIVYSQLVFGSRFHRATAPSLIKHFRDCIKGAPRELCANVGPKEKGMEYLEAISSWDGERCLLNEVNEKSFLNQQDSVAQILRGKTGASVVHALSLIGSLPDEVINKTVIQFANTPIGCSAIGDFEDNCLPKEQREATWTVAALHQCGEMGIDDPRCITSAERSTIGAVALGGPYPTFLGRHEPPARTMACYGKNWSRLSGLKHKYDPQCLFKNNFWPLDKDGQPIELLDNEPPSP</sequence>
<evidence type="ECO:0000256" key="5">
    <source>
        <dbReference type="ARBA" id="ARBA00023002"/>
    </source>
</evidence>
<dbReference type="InterPro" id="IPR016169">
    <property type="entry name" value="FAD-bd_PCMH_sub2"/>
</dbReference>
<organism evidence="7 8">
    <name type="scientific">Grifola frondosa</name>
    <name type="common">Maitake</name>
    <name type="synonym">Polyporus frondosus</name>
    <dbReference type="NCBI Taxonomy" id="5627"/>
    <lineage>
        <taxon>Eukaryota</taxon>
        <taxon>Fungi</taxon>
        <taxon>Dikarya</taxon>
        <taxon>Basidiomycota</taxon>
        <taxon>Agaricomycotina</taxon>
        <taxon>Agaricomycetes</taxon>
        <taxon>Polyporales</taxon>
        <taxon>Grifolaceae</taxon>
        <taxon>Grifola</taxon>
    </lineage>
</organism>
<evidence type="ECO:0000313" key="8">
    <source>
        <dbReference type="Proteomes" id="UP000092993"/>
    </source>
</evidence>
<dbReference type="InterPro" id="IPR016167">
    <property type="entry name" value="FAD-bd_PCMH_sub1"/>
</dbReference>
<comment type="caution">
    <text evidence="7">The sequence shown here is derived from an EMBL/GenBank/DDBJ whole genome shotgun (WGS) entry which is preliminary data.</text>
</comment>
<proteinExistence type="inferred from homology"/>
<dbReference type="AlphaFoldDB" id="A0A1C7M3Q5"/>
<dbReference type="SUPFAM" id="SSF56176">
    <property type="entry name" value="FAD-binding/transporter-associated domain-like"/>
    <property type="match status" value="2"/>
</dbReference>
<name>A0A1C7M3Q5_GRIFR</name>
<dbReference type="OrthoDB" id="9996127at2759"/>
<evidence type="ECO:0000256" key="6">
    <source>
        <dbReference type="SAM" id="MobiDB-lite"/>
    </source>
</evidence>
<evidence type="ECO:0000313" key="7">
    <source>
        <dbReference type="EMBL" id="OBZ69704.1"/>
    </source>
</evidence>
<dbReference type="PANTHER" id="PTHR42973">
    <property type="entry name" value="BINDING OXIDOREDUCTASE, PUTATIVE (AFU_ORTHOLOGUE AFUA_1G17690)-RELATED"/>
    <property type="match status" value="1"/>
</dbReference>